<keyword evidence="1" id="KW-0472">Membrane</keyword>
<comment type="caution">
    <text evidence="2">The sequence shown here is derived from an EMBL/GenBank/DDBJ whole genome shotgun (WGS) entry which is preliminary data.</text>
</comment>
<evidence type="ECO:0000313" key="2">
    <source>
        <dbReference type="EMBL" id="PIU74918.1"/>
    </source>
</evidence>
<feature type="transmembrane region" description="Helical" evidence="1">
    <location>
        <begin position="248"/>
        <end position="267"/>
    </location>
</feature>
<feature type="transmembrane region" description="Helical" evidence="1">
    <location>
        <begin position="151"/>
        <end position="170"/>
    </location>
</feature>
<sequence length="451" mass="51684">EAKYLIKGWLMTTGQVGYYSTPEFFYQHMPGIFLWYGLGQTFFGPSLLLARIQSFFVGLGVLWITYRLAGKKVLPLLALAPVAILYYSAAVPQSIIALVLLMAFYCLVKNRYRLATLAFSLSFIIRENFLFTLIIYWLWLMVIYRKNLKELLINYLISLTILAIFFLPGWPGTINILKNFPGVSRLLPVNAAEKTVLGLNRFVDFGLKQYWQAIKEFGGLFFSFGLVGILALLRAVKAGKIWPKDSRWRLLIVVTATNFVAHVWSAANLSPRAVIAYFAYSFPLIAIIFTRWLGNKKIKYYPFLLVLSLIGLPFASLFQLPDRPNTISELDRSARALRPLVADKQKIVWLAEPISLYLAGKVSYYPLINHTNFYKPSNDTLTIRKLGFWNQAMMAEWLNEADLIVLDYNRLKIVSDNNLTQIIENKVNNNYTFIQTPENIWPGNLSFFSPL</sequence>
<keyword evidence="1" id="KW-1133">Transmembrane helix</keyword>
<organism evidence="2 3">
    <name type="scientific">Candidatus Portnoybacteria bacterium CG06_land_8_20_14_3_00_39_12</name>
    <dbReference type="NCBI Taxonomy" id="1974809"/>
    <lineage>
        <taxon>Bacteria</taxon>
        <taxon>Candidatus Portnoyibacteriota</taxon>
    </lineage>
</organism>
<name>A0A2M7AWA0_9BACT</name>
<feature type="transmembrane region" description="Helical" evidence="1">
    <location>
        <begin position="273"/>
        <end position="293"/>
    </location>
</feature>
<feature type="transmembrane region" description="Helical" evidence="1">
    <location>
        <begin position="42"/>
        <end position="64"/>
    </location>
</feature>
<evidence type="ECO:0000256" key="1">
    <source>
        <dbReference type="SAM" id="Phobius"/>
    </source>
</evidence>
<dbReference type="EMBL" id="PEVY01000073">
    <property type="protein sequence ID" value="PIU74918.1"/>
    <property type="molecule type" value="Genomic_DNA"/>
</dbReference>
<reference evidence="3" key="1">
    <citation type="submission" date="2017-09" db="EMBL/GenBank/DDBJ databases">
        <title>Depth-based differentiation of microbial function through sediment-hosted aquifers and enrichment of novel symbionts in the deep terrestrial subsurface.</title>
        <authorList>
            <person name="Probst A.J."/>
            <person name="Ladd B."/>
            <person name="Jarett J.K."/>
            <person name="Geller-Mcgrath D.E."/>
            <person name="Sieber C.M.K."/>
            <person name="Emerson J.B."/>
            <person name="Anantharaman K."/>
            <person name="Thomas B.C."/>
            <person name="Malmstrom R."/>
            <person name="Stieglmeier M."/>
            <person name="Klingl A."/>
            <person name="Woyke T."/>
            <person name="Ryan C.M."/>
            <person name="Banfield J.F."/>
        </authorList>
    </citation>
    <scope>NUCLEOTIDE SEQUENCE [LARGE SCALE GENOMIC DNA]</scope>
</reference>
<gene>
    <name evidence="2" type="ORF">COS76_03515</name>
</gene>
<accession>A0A2M7AWA0</accession>
<feature type="transmembrane region" description="Helical" evidence="1">
    <location>
        <begin position="76"/>
        <end position="105"/>
    </location>
</feature>
<evidence type="ECO:0008006" key="4">
    <source>
        <dbReference type="Google" id="ProtNLM"/>
    </source>
</evidence>
<dbReference type="AlphaFoldDB" id="A0A2M7AWA0"/>
<feature type="non-terminal residue" evidence="2">
    <location>
        <position position="1"/>
    </location>
</feature>
<feature type="transmembrane region" description="Helical" evidence="1">
    <location>
        <begin position="300"/>
        <end position="320"/>
    </location>
</feature>
<protein>
    <recommendedName>
        <fullName evidence="4">Glycosyltransferase RgtA/B/C/D-like domain-containing protein</fullName>
    </recommendedName>
</protein>
<feature type="transmembrane region" description="Helical" evidence="1">
    <location>
        <begin position="117"/>
        <end position="139"/>
    </location>
</feature>
<dbReference type="Proteomes" id="UP000228775">
    <property type="component" value="Unassembled WGS sequence"/>
</dbReference>
<evidence type="ECO:0000313" key="3">
    <source>
        <dbReference type="Proteomes" id="UP000228775"/>
    </source>
</evidence>
<feature type="transmembrane region" description="Helical" evidence="1">
    <location>
        <begin position="217"/>
        <end position="236"/>
    </location>
</feature>
<proteinExistence type="predicted"/>
<keyword evidence="1" id="KW-0812">Transmembrane</keyword>